<evidence type="ECO:0000256" key="4">
    <source>
        <dbReference type="ARBA" id="ARBA00023216"/>
    </source>
</evidence>
<dbReference type="InParanoid" id="A7RWX2"/>
<dbReference type="FunFam" id="1.10.220.10:FF:000002">
    <property type="entry name" value="Annexin"/>
    <property type="match status" value="1"/>
</dbReference>
<comment type="similarity">
    <text evidence="1 6">Belongs to the annexin family.</text>
</comment>
<evidence type="ECO:0000256" key="1">
    <source>
        <dbReference type="ARBA" id="ARBA00007831"/>
    </source>
</evidence>
<dbReference type="PANTHER" id="PTHR10502:SF233">
    <property type="entry name" value="ANNEXIN B9"/>
    <property type="match status" value="1"/>
</dbReference>
<dbReference type="InterPro" id="IPR018252">
    <property type="entry name" value="Annexin_repeat_CS"/>
</dbReference>
<comment type="domain">
    <text evidence="6">A pair of annexin repeats may form one binding site for calcium and phospholipid.</text>
</comment>
<dbReference type="PROSITE" id="PS51897">
    <property type="entry name" value="ANNEXIN_2"/>
    <property type="match status" value="2"/>
</dbReference>
<dbReference type="EMBL" id="DS469548">
    <property type="protein sequence ID" value="EDO44050.1"/>
    <property type="molecule type" value="Genomic_DNA"/>
</dbReference>
<dbReference type="PROSITE" id="PS00223">
    <property type="entry name" value="ANNEXIN_1"/>
    <property type="match status" value="1"/>
</dbReference>
<sequence>GLGTKEAQLIEILCTRSNAVSQIFIDTLFLYFLLEYGRSLTDDMKSETSGDFENLLETLLKVPFLLISQNAMFLHHGLGTKEAQLIETLCTRSNTEINDIKQEYSRKYGRSLTDDVKSETSGDFENLLETLLKATRDESTKIDEDLVTQDAAALVSAGVARWGTEEDQFITILTQRSSAHVQAVLAEYRTLS</sequence>
<dbReference type="OMA" id="WGTEEDQ"/>
<reference evidence="7 8" key="1">
    <citation type="journal article" date="2007" name="Science">
        <title>Sea anemone genome reveals ancestral eumetazoan gene repertoire and genomic organization.</title>
        <authorList>
            <person name="Putnam N.H."/>
            <person name="Srivastava M."/>
            <person name="Hellsten U."/>
            <person name="Dirks B."/>
            <person name="Chapman J."/>
            <person name="Salamov A."/>
            <person name="Terry A."/>
            <person name="Shapiro H."/>
            <person name="Lindquist E."/>
            <person name="Kapitonov V.V."/>
            <person name="Jurka J."/>
            <person name="Genikhovich G."/>
            <person name="Grigoriev I.V."/>
            <person name="Lucas S.M."/>
            <person name="Steele R.E."/>
            <person name="Finnerty J.R."/>
            <person name="Technau U."/>
            <person name="Martindale M.Q."/>
            <person name="Rokhsar D.S."/>
        </authorList>
    </citation>
    <scope>NUCLEOTIDE SEQUENCE [LARGE SCALE GENOMIC DNA]</scope>
    <source>
        <strain evidence="8">CH2 X CH6</strain>
    </source>
</reference>
<dbReference type="FunFam" id="1.10.220.10:FF:000005">
    <property type="entry name" value="Annexin"/>
    <property type="match status" value="1"/>
</dbReference>
<keyword evidence="5 6" id="KW-0111">Calcium/phospholipid-binding</keyword>
<dbReference type="GO" id="GO:0032509">
    <property type="term" value="P:endosome transport via multivesicular body sorting pathway"/>
    <property type="evidence" value="ECO:0000318"/>
    <property type="project" value="GO_Central"/>
</dbReference>
<accession>A7RWX2</accession>
<evidence type="ECO:0000256" key="6">
    <source>
        <dbReference type="RuleBase" id="RU003540"/>
    </source>
</evidence>
<dbReference type="PANTHER" id="PTHR10502">
    <property type="entry name" value="ANNEXIN"/>
    <property type="match status" value="1"/>
</dbReference>
<keyword evidence="8" id="KW-1185">Reference proteome</keyword>
<feature type="non-terminal residue" evidence="7">
    <location>
        <position position="1"/>
    </location>
</feature>
<dbReference type="InterPro" id="IPR018502">
    <property type="entry name" value="Annexin_repeat"/>
</dbReference>
<name>A7RWX2_NEMVE</name>
<dbReference type="GO" id="GO:0005634">
    <property type="term" value="C:nucleus"/>
    <property type="evidence" value="ECO:0000318"/>
    <property type="project" value="GO_Central"/>
</dbReference>
<evidence type="ECO:0000256" key="2">
    <source>
        <dbReference type="ARBA" id="ARBA00022737"/>
    </source>
</evidence>
<dbReference type="PhylomeDB" id="A7RWX2"/>
<dbReference type="Pfam" id="PF00191">
    <property type="entry name" value="Annexin"/>
    <property type="match status" value="3"/>
</dbReference>
<dbReference type="AlphaFoldDB" id="A7RWX2"/>
<dbReference type="GO" id="GO:0005886">
    <property type="term" value="C:plasma membrane"/>
    <property type="evidence" value="ECO:0000318"/>
    <property type="project" value="GO_Central"/>
</dbReference>
<dbReference type="GO" id="GO:0005509">
    <property type="term" value="F:calcium ion binding"/>
    <property type="evidence" value="ECO:0007669"/>
    <property type="project" value="InterPro"/>
</dbReference>
<dbReference type="eggNOG" id="KOG0819">
    <property type="taxonomic scope" value="Eukaryota"/>
</dbReference>
<dbReference type="InterPro" id="IPR001464">
    <property type="entry name" value="Annexin"/>
</dbReference>
<evidence type="ECO:0000256" key="3">
    <source>
        <dbReference type="ARBA" id="ARBA00022837"/>
    </source>
</evidence>
<evidence type="ECO:0000313" key="7">
    <source>
        <dbReference type="EMBL" id="EDO44050.1"/>
    </source>
</evidence>
<dbReference type="GO" id="GO:0001786">
    <property type="term" value="F:phosphatidylserine binding"/>
    <property type="evidence" value="ECO:0000318"/>
    <property type="project" value="GO_Central"/>
</dbReference>
<dbReference type="HOGENOM" id="CLU_025300_2_0_1"/>
<dbReference type="Proteomes" id="UP000001593">
    <property type="component" value="Unassembled WGS sequence"/>
</dbReference>
<dbReference type="InterPro" id="IPR037104">
    <property type="entry name" value="Annexin_sf"/>
</dbReference>
<proteinExistence type="inferred from homology"/>
<evidence type="ECO:0000256" key="5">
    <source>
        <dbReference type="ARBA" id="ARBA00023302"/>
    </source>
</evidence>
<dbReference type="SMART" id="SM00335">
    <property type="entry name" value="ANX"/>
    <property type="match status" value="2"/>
</dbReference>
<evidence type="ECO:0000313" key="8">
    <source>
        <dbReference type="Proteomes" id="UP000001593"/>
    </source>
</evidence>
<dbReference type="Gene3D" id="1.10.220.10">
    <property type="entry name" value="Annexin"/>
    <property type="match status" value="3"/>
</dbReference>
<protein>
    <recommendedName>
        <fullName evidence="6">Annexin</fullName>
    </recommendedName>
</protein>
<organism evidence="7 8">
    <name type="scientific">Nematostella vectensis</name>
    <name type="common">Starlet sea anemone</name>
    <dbReference type="NCBI Taxonomy" id="45351"/>
    <lineage>
        <taxon>Eukaryota</taxon>
        <taxon>Metazoa</taxon>
        <taxon>Cnidaria</taxon>
        <taxon>Anthozoa</taxon>
        <taxon>Hexacorallia</taxon>
        <taxon>Actiniaria</taxon>
        <taxon>Edwardsiidae</taxon>
        <taxon>Nematostella</taxon>
    </lineage>
</organism>
<dbReference type="GO" id="GO:0005544">
    <property type="term" value="F:calcium-dependent phospholipid binding"/>
    <property type="evidence" value="ECO:0000318"/>
    <property type="project" value="GO_Central"/>
</dbReference>
<gene>
    <name evidence="7" type="ORF">NEMVEDRAFT_v1g34056</name>
</gene>
<feature type="non-terminal residue" evidence="7">
    <location>
        <position position="192"/>
    </location>
</feature>
<keyword evidence="3 6" id="KW-0106">Calcium</keyword>
<dbReference type="PRINTS" id="PR00196">
    <property type="entry name" value="ANNEXIN"/>
</dbReference>
<keyword evidence="4 6" id="KW-0041">Annexin</keyword>
<dbReference type="GO" id="GO:0005737">
    <property type="term" value="C:cytoplasm"/>
    <property type="evidence" value="ECO:0000318"/>
    <property type="project" value="GO_Central"/>
</dbReference>
<dbReference type="SUPFAM" id="SSF47874">
    <property type="entry name" value="Annexin"/>
    <property type="match status" value="1"/>
</dbReference>
<dbReference type="GO" id="GO:0012506">
    <property type="term" value="C:vesicle membrane"/>
    <property type="evidence" value="ECO:0000318"/>
    <property type="project" value="GO_Central"/>
</dbReference>
<keyword evidence="2 6" id="KW-0677">Repeat</keyword>